<accession>A0AAV4DZV8</accession>
<feature type="compositionally biased region" description="Low complexity" evidence="1">
    <location>
        <begin position="332"/>
        <end position="343"/>
    </location>
</feature>
<feature type="compositionally biased region" description="Basic and acidic residues" evidence="1">
    <location>
        <begin position="307"/>
        <end position="325"/>
    </location>
</feature>
<feature type="compositionally biased region" description="Polar residues" evidence="1">
    <location>
        <begin position="17"/>
        <end position="27"/>
    </location>
</feature>
<feature type="region of interest" description="Disordered" evidence="1">
    <location>
        <begin position="1"/>
        <end position="94"/>
    </location>
</feature>
<evidence type="ECO:0000256" key="1">
    <source>
        <dbReference type="SAM" id="MobiDB-lite"/>
    </source>
</evidence>
<dbReference type="Proteomes" id="UP000735302">
    <property type="component" value="Unassembled WGS sequence"/>
</dbReference>
<dbReference type="AlphaFoldDB" id="A0AAV4DZV8"/>
<evidence type="ECO:0000313" key="3">
    <source>
        <dbReference type="Proteomes" id="UP000735302"/>
    </source>
</evidence>
<gene>
    <name evidence="2" type="ORF">PoB_007614800</name>
</gene>
<reference evidence="2 3" key="1">
    <citation type="journal article" date="2021" name="Elife">
        <title>Chloroplast acquisition without the gene transfer in kleptoplastic sea slugs, Plakobranchus ocellatus.</title>
        <authorList>
            <person name="Maeda T."/>
            <person name="Takahashi S."/>
            <person name="Yoshida T."/>
            <person name="Shimamura S."/>
            <person name="Takaki Y."/>
            <person name="Nagai Y."/>
            <person name="Toyoda A."/>
            <person name="Suzuki Y."/>
            <person name="Arimoto A."/>
            <person name="Ishii H."/>
            <person name="Satoh N."/>
            <person name="Nishiyama T."/>
            <person name="Hasebe M."/>
            <person name="Maruyama T."/>
            <person name="Minagawa J."/>
            <person name="Obokata J."/>
            <person name="Shigenobu S."/>
        </authorList>
    </citation>
    <scope>NUCLEOTIDE SEQUENCE [LARGE SCALE GENOMIC DNA]</scope>
</reference>
<evidence type="ECO:0000313" key="2">
    <source>
        <dbReference type="EMBL" id="GFO49643.1"/>
    </source>
</evidence>
<proteinExistence type="predicted"/>
<protein>
    <submittedName>
        <fullName evidence="2">Uncharacterized protein</fullName>
    </submittedName>
</protein>
<feature type="compositionally biased region" description="Basic residues" evidence="1">
    <location>
        <begin position="53"/>
        <end position="70"/>
    </location>
</feature>
<feature type="compositionally biased region" description="Polar residues" evidence="1">
    <location>
        <begin position="344"/>
        <end position="362"/>
    </location>
</feature>
<feature type="compositionally biased region" description="Basic and acidic residues" evidence="1">
    <location>
        <begin position="363"/>
        <end position="372"/>
    </location>
</feature>
<organism evidence="2 3">
    <name type="scientific">Plakobranchus ocellatus</name>
    <dbReference type="NCBI Taxonomy" id="259542"/>
    <lineage>
        <taxon>Eukaryota</taxon>
        <taxon>Metazoa</taxon>
        <taxon>Spiralia</taxon>
        <taxon>Lophotrochozoa</taxon>
        <taxon>Mollusca</taxon>
        <taxon>Gastropoda</taxon>
        <taxon>Heterobranchia</taxon>
        <taxon>Euthyneura</taxon>
        <taxon>Panpulmonata</taxon>
        <taxon>Sacoglossa</taxon>
        <taxon>Placobranchoidea</taxon>
        <taxon>Plakobranchidae</taxon>
        <taxon>Plakobranchus</taxon>
    </lineage>
</organism>
<feature type="region of interest" description="Disordered" evidence="1">
    <location>
        <begin position="291"/>
        <end position="396"/>
    </location>
</feature>
<feature type="compositionally biased region" description="Low complexity" evidence="1">
    <location>
        <begin position="28"/>
        <end position="49"/>
    </location>
</feature>
<keyword evidence="3" id="KW-1185">Reference proteome</keyword>
<dbReference type="EMBL" id="BLXT01008494">
    <property type="protein sequence ID" value="GFO49643.1"/>
    <property type="molecule type" value="Genomic_DNA"/>
</dbReference>
<name>A0AAV4DZV8_9GAST</name>
<comment type="caution">
    <text evidence="2">The sequence shown here is derived from an EMBL/GenBank/DDBJ whole genome shotgun (WGS) entry which is preliminary data.</text>
</comment>
<sequence>MSDVAEELHPEIDSFKDQTNPNSNKTNSELSSPGKSSISKSSESSSGIPRGQRTGRHKSPTRVSPSRKHSSAPVKTFTTKAGASKRSTHKKFSLHKDKMKTANHDAKALMASHEEREKIDDVKDPTDEDFDSDVFTPKASSYFEDSVSAFFSNEDYDNQQAAILAAQMGQNTFGYMGVLPAHSGQVPPEKSRVIYEILRDFDIERVMSRYRGNTMYNTYQDSFRNTYFRSMLEEIMGREKAPFDDQRWNDRLKRKVMADIERKLDENEKKLEDAENQRILKLKLMGLYHETDRTEDTKTRHAHKPNKKEDIETQMEILHRDESQVKRRSHGNNSSYSNSNSNNDFPSTEENSDTLDNASTSTGREKHDREKEQDDDPSTLYQEDSDTARCASTERKREIHQNLKKLFEEEDLTQLYKEAESLVHVSATNKTSKK</sequence>
<feature type="compositionally biased region" description="Basic and acidic residues" evidence="1">
    <location>
        <begin position="1"/>
        <end position="16"/>
    </location>
</feature>